<dbReference type="InterPro" id="IPR049278">
    <property type="entry name" value="MS_channel_C"/>
</dbReference>
<feature type="transmembrane region" description="Helical" evidence="9">
    <location>
        <begin position="918"/>
        <end position="943"/>
    </location>
</feature>
<feature type="transmembrane region" description="Helical" evidence="9">
    <location>
        <begin position="865"/>
        <end position="882"/>
    </location>
</feature>
<evidence type="ECO:0000256" key="7">
    <source>
        <dbReference type="SAM" id="Coils"/>
    </source>
</evidence>
<reference evidence="14 15" key="1">
    <citation type="submission" date="2019-09" db="EMBL/GenBank/DDBJ databases">
        <title>Whole-genome sequence of the purple sulfur bacterium Thiohalocapsa marina DSM 19078.</title>
        <authorList>
            <person name="Kyndt J.A."/>
            <person name="Meyer T.E."/>
        </authorList>
    </citation>
    <scope>NUCLEOTIDE SEQUENCE [LARGE SCALE GENOMIC DNA]</scope>
    <source>
        <strain evidence="14 15">DSM 19078</strain>
    </source>
</reference>
<feature type="region of interest" description="Disordered" evidence="8">
    <location>
        <begin position="821"/>
        <end position="844"/>
    </location>
</feature>
<evidence type="ECO:0000259" key="10">
    <source>
        <dbReference type="Pfam" id="PF00924"/>
    </source>
</evidence>
<protein>
    <submittedName>
        <fullName evidence="14">Mechanosensitive ion channel</fullName>
    </submittedName>
</protein>
<dbReference type="Gene3D" id="2.30.30.60">
    <property type="match status" value="1"/>
</dbReference>
<comment type="similarity">
    <text evidence="2">Belongs to the MscS (TC 1.A.23) family.</text>
</comment>
<feature type="transmembrane region" description="Helical" evidence="9">
    <location>
        <begin position="955"/>
        <end position="974"/>
    </location>
</feature>
<dbReference type="InterPro" id="IPR010920">
    <property type="entry name" value="LSM_dom_sf"/>
</dbReference>
<feature type="transmembrane region" description="Helical" evidence="9">
    <location>
        <begin position="635"/>
        <end position="655"/>
    </location>
</feature>
<evidence type="ECO:0000256" key="9">
    <source>
        <dbReference type="SAM" id="Phobius"/>
    </source>
</evidence>
<feature type="domain" description="Mechanosensitive ion channel MscS" evidence="10">
    <location>
        <begin position="1002"/>
        <end position="1067"/>
    </location>
</feature>
<feature type="region of interest" description="Disordered" evidence="8">
    <location>
        <begin position="52"/>
        <end position="71"/>
    </location>
</feature>
<dbReference type="SUPFAM" id="SSF50182">
    <property type="entry name" value="Sm-like ribonucleoproteins"/>
    <property type="match status" value="1"/>
</dbReference>
<proteinExistence type="inferred from homology"/>
<comment type="subcellular location">
    <subcellularLocation>
        <location evidence="1">Cell membrane</location>
        <topology evidence="1">Multi-pass membrane protein</topology>
    </subcellularLocation>
</comment>
<dbReference type="Gene3D" id="3.30.70.100">
    <property type="match status" value="1"/>
</dbReference>
<feature type="coiled-coil region" evidence="7">
    <location>
        <begin position="88"/>
        <end position="133"/>
    </location>
</feature>
<evidence type="ECO:0000256" key="6">
    <source>
        <dbReference type="ARBA" id="ARBA00023136"/>
    </source>
</evidence>
<gene>
    <name evidence="14" type="ORF">F2Q65_04710</name>
</gene>
<dbReference type="InterPro" id="IPR024393">
    <property type="entry name" value="MscS_porin"/>
</dbReference>
<dbReference type="GO" id="GO:0008381">
    <property type="term" value="F:mechanosensitive monoatomic ion channel activity"/>
    <property type="evidence" value="ECO:0007669"/>
    <property type="project" value="UniProtKB-ARBA"/>
</dbReference>
<evidence type="ECO:0000256" key="2">
    <source>
        <dbReference type="ARBA" id="ARBA00008017"/>
    </source>
</evidence>
<sequence length="1173" mass="128370">MRGWLGTVRRHRQWAQVWRGTDRGRRQDTVGTCVIAPLLLFLLLVAPVVPARSEAPSPPPDNGSPSAPGFERSMATLAAHPAVVEARMAEAEAATDLAEEERERLLGQYRRVLDNLAAQAAAQDEAARLQERQARAPGQAESIRARLSAMEPLPQPPVELPADADLAAVRRLLVQEAAEVATRQERLDALQQALAEEADALPGWFRGLAELRQRALDLEDELAGALAAGAEGAEALTRYWLLESERDRLRAEALVLEQKLLGADVRRALTLAQRDEARLSLDRALARQAWLQAQEEQRRRAEADRVLAEIEAAKEAAADAHPQVWALVRANAAVAETINQIKARAAAAEAASAETATTSRALQQAFDNDRRRIAAAGISRAMGRALVDRRERLPSVRELRQQAAERADAEAEATLAQLQWREELLQLGPGAAGQFGAELAQLDPVTAEALEAQLDEQIRRRVDLLEGAIEAEERHLRALAELDLAAESLRTVILDYRAFLDERLLWTRSHVPVTEQGFDALPRVIAELVSPSNWLLVAQALAAGLAAAWSWWVGLLVVALLLVFDRWLRQRIRATAAPLRRISKDRFAYTLGAILLTLLLAAPVSLLLALLGLILISAPSPEAFPYAVGNGLLRIAPPLFCLRAFRMLCMSGGVAERHFRWRTLVLRRLRRSLDIAIWTLLPLAFVAAVMSTLGELQAATLGRLALTGVTLGFALLVAVALHPRHGLLRDLLAETPNGLANRLRHLWYPLAVAVPLMLSILTLAGFHYTAVTLFDLWLGQLWLLFGLVVLQQSIVRWLLVTRRELALRVALERRARREAQRQDEAMAEAEANTETSAEARARTDAGETDEETVDLVALDVQTRRLVNALIALGAGVGLWVLWADVLPALNVLERIPLWGNSGVGEGGEDLLPVTVADLGVMLLIVAVTVIAVRNLPALLEILLLKNTGIGAGGRYTIIALTGYAVMAVATLSVAGRLGLSWQQVQWLVAALGVGIGFGLQEIVANFISGLIILFERPIRVGDTVSVGENTGVVARIEIRATTIRTLDQRELLVPNKQLITSEVINWTLSDQINRADILVSIEYGSDTETALRILGEVAAADPRVMTDPAPVITVENLGERGLELMLRVFLPTIADRLRIRGDLVNAIDRRLREAGIPIGLPRRDVRMRDAPLT</sequence>
<dbReference type="InterPro" id="IPR052702">
    <property type="entry name" value="MscS-like_channel"/>
</dbReference>
<accession>A0A5M8FSH0</accession>
<evidence type="ECO:0000313" key="15">
    <source>
        <dbReference type="Proteomes" id="UP000322981"/>
    </source>
</evidence>
<feature type="transmembrane region" description="Helical" evidence="9">
    <location>
        <begin position="29"/>
        <end position="49"/>
    </location>
</feature>
<dbReference type="GO" id="GO:0005886">
    <property type="term" value="C:plasma membrane"/>
    <property type="evidence" value="ECO:0007669"/>
    <property type="project" value="UniProtKB-SubCell"/>
</dbReference>
<evidence type="ECO:0000256" key="4">
    <source>
        <dbReference type="ARBA" id="ARBA00022692"/>
    </source>
</evidence>
<feature type="domain" description="Mechanosensitive ion channel MscS C-terminal" evidence="13">
    <location>
        <begin position="1079"/>
        <end position="1158"/>
    </location>
</feature>
<dbReference type="InterPro" id="IPR025692">
    <property type="entry name" value="MscS_IM_dom1"/>
</dbReference>
<evidence type="ECO:0000256" key="3">
    <source>
        <dbReference type="ARBA" id="ARBA00022475"/>
    </source>
</evidence>
<dbReference type="InterPro" id="IPR006685">
    <property type="entry name" value="MscS_channel_2nd"/>
</dbReference>
<dbReference type="Gene3D" id="1.10.287.1260">
    <property type="match status" value="1"/>
</dbReference>
<keyword evidence="15" id="KW-1185">Reference proteome</keyword>
<dbReference type="PANTHER" id="PTHR30347">
    <property type="entry name" value="POTASSIUM CHANNEL RELATED"/>
    <property type="match status" value="1"/>
</dbReference>
<dbReference type="Pfam" id="PF12795">
    <property type="entry name" value="MscS_porin"/>
    <property type="match status" value="1"/>
</dbReference>
<feature type="transmembrane region" description="Helical" evidence="9">
    <location>
        <begin position="780"/>
        <end position="799"/>
    </location>
</feature>
<feature type="transmembrane region" description="Helical" evidence="9">
    <location>
        <begin position="549"/>
        <end position="568"/>
    </location>
</feature>
<dbReference type="Pfam" id="PF00924">
    <property type="entry name" value="MS_channel_2nd"/>
    <property type="match status" value="1"/>
</dbReference>
<feature type="domain" description="Mechanosensitive ion channel MscS porin" evidence="12">
    <location>
        <begin position="88"/>
        <end position="324"/>
    </location>
</feature>
<feature type="transmembrane region" description="Helical" evidence="9">
    <location>
        <begin position="589"/>
        <end position="615"/>
    </location>
</feature>
<keyword evidence="7" id="KW-0175">Coiled coil</keyword>
<comment type="caution">
    <text evidence="14">The sequence shown here is derived from an EMBL/GenBank/DDBJ whole genome shotgun (WGS) entry which is preliminary data.</text>
</comment>
<evidence type="ECO:0000256" key="5">
    <source>
        <dbReference type="ARBA" id="ARBA00022989"/>
    </source>
</evidence>
<organism evidence="14 15">
    <name type="scientific">Thiohalocapsa marina</name>
    <dbReference type="NCBI Taxonomy" id="424902"/>
    <lineage>
        <taxon>Bacteria</taxon>
        <taxon>Pseudomonadati</taxon>
        <taxon>Pseudomonadota</taxon>
        <taxon>Gammaproteobacteria</taxon>
        <taxon>Chromatiales</taxon>
        <taxon>Chromatiaceae</taxon>
        <taxon>Thiohalocapsa</taxon>
    </lineage>
</organism>
<evidence type="ECO:0000313" key="14">
    <source>
        <dbReference type="EMBL" id="KAA6186675.1"/>
    </source>
</evidence>
<keyword evidence="5 9" id="KW-1133">Transmembrane helix</keyword>
<evidence type="ECO:0000256" key="1">
    <source>
        <dbReference type="ARBA" id="ARBA00004651"/>
    </source>
</evidence>
<evidence type="ECO:0000259" key="13">
    <source>
        <dbReference type="Pfam" id="PF21082"/>
    </source>
</evidence>
<feature type="domain" description="Mechanosensitive ion channel inner membrane" evidence="11">
    <location>
        <begin position="549"/>
        <end position="898"/>
    </location>
</feature>
<dbReference type="Pfam" id="PF21082">
    <property type="entry name" value="MS_channel_3rd"/>
    <property type="match status" value="1"/>
</dbReference>
<feature type="transmembrane region" description="Helical" evidence="9">
    <location>
        <begin position="746"/>
        <end position="768"/>
    </location>
</feature>
<dbReference type="Pfam" id="PF12794">
    <property type="entry name" value="MscS_TM"/>
    <property type="match status" value="1"/>
</dbReference>
<dbReference type="InterPro" id="IPR011066">
    <property type="entry name" value="MscS_channel_C_sf"/>
</dbReference>
<dbReference type="SUPFAM" id="SSF82689">
    <property type="entry name" value="Mechanosensitive channel protein MscS (YggB), C-terminal domain"/>
    <property type="match status" value="1"/>
</dbReference>
<feature type="transmembrane region" description="Helical" evidence="9">
    <location>
        <begin position="675"/>
        <end position="694"/>
    </location>
</feature>
<keyword evidence="6 9" id="KW-0472">Membrane</keyword>
<evidence type="ECO:0000259" key="12">
    <source>
        <dbReference type="Pfam" id="PF12795"/>
    </source>
</evidence>
<feature type="transmembrane region" description="Helical" evidence="9">
    <location>
        <begin position="986"/>
        <end position="1014"/>
    </location>
</feature>
<dbReference type="Proteomes" id="UP000322981">
    <property type="component" value="Unassembled WGS sequence"/>
</dbReference>
<dbReference type="AlphaFoldDB" id="A0A5M8FSH0"/>
<keyword evidence="3" id="KW-1003">Cell membrane</keyword>
<dbReference type="OrthoDB" id="9799209at2"/>
<keyword evidence="4 9" id="KW-0812">Transmembrane</keyword>
<evidence type="ECO:0000259" key="11">
    <source>
        <dbReference type="Pfam" id="PF12794"/>
    </source>
</evidence>
<evidence type="ECO:0000256" key="8">
    <source>
        <dbReference type="SAM" id="MobiDB-lite"/>
    </source>
</evidence>
<feature type="transmembrane region" description="Helical" evidence="9">
    <location>
        <begin position="700"/>
        <end position="721"/>
    </location>
</feature>
<dbReference type="EMBL" id="VWXX01000004">
    <property type="protein sequence ID" value="KAA6186675.1"/>
    <property type="molecule type" value="Genomic_DNA"/>
</dbReference>
<dbReference type="InterPro" id="IPR023408">
    <property type="entry name" value="MscS_beta-dom_sf"/>
</dbReference>
<name>A0A5M8FSH0_9GAMM</name>
<dbReference type="PANTHER" id="PTHR30347:SF1">
    <property type="entry name" value="MECHANOSENSITIVE CHANNEL MSCK"/>
    <property type="match status" value="1"/>
</dbReference>